<organism evidence="3 4">
    <name type="scientific">Alteraurantiacibacter palmitatis</name>
    <dbReference type="NCBI Taxonomy" id="2054628"/>
    <lineage>
        <taxon>Bacteria</taxon>
        <taxon>Pseudomonadati</taxon>
        <taxon>Pseudomonadota</taxon>
        <taxon>Alphaproteobacteria</taxon>
        <taxon>Sphingomonadales</taxon>
        <taxon>Erythrobacteraceae</taxon>
        <taxon>Alteraurantiacibacter</taxon>
    </lineage>
</organism>
<dbReference type="Proteomes" id="UP001595456">
    <property type="component" value="Unassembled WGS sequence"/>
</dbReference>
<evidence type="ECO:0000313" key="4">
    <source>
        <dbReference type="Proteomes" id="UP001595456"/>
    </source>
</evidence>
<dbReference type="EMBL" id="JBHRST010000009">
    <property type="protein sequence ID" value="MFC3097782.1"/>
    <property type="molecule type" value="Genomic_DNA"/>
</dbReference>
<proteinExistence type="predicted"/>
<evidence type="ECO:0000313" key="3">
    <source>
        <dbReference type="EMBL" id="MFC3097782.1"/>
    </source>
</evidence>
<evidence type="ECO:0000259" key="2">
    <source>
        <dbReference type="Pfam" id="PF26061"/>
    </source>
</evidence>
<reference evidence="4" key="1">
    <citation type="journal article" date="2019" name="Int. J. Syst. Evol. Microbiol.">
        <title>The Global Catalogue of Microorganisms (GCM) 10K type strain sequencing project: providing services to taxonomists for standard genome sequencing and annotation.</title>
        <authorList>
            <consortium name="The Broad Institute Genomics Platform"/>
            <consortium name="The Broad Institute Genome Sequencing Center for Infectious Disease"/>
            <person name="Wu L."/>
            <person name="Ma J."/>
        </authorList>
    </citation>
    <scope>NUCLEOTIDE SEQUENCE [LARGE SCALE GENOMIC DNA]</scope>
    <source>
        <strain evidence="4">KCTC 52607</strain>
    </source>
</reference>
<protein>
    <recommendedName>
        <fullName evidence="2">DUF8021 domain-containing protein</fullName>
    </recommendedName>
</protein>
<gene>
    <name evidence="3" type="ORF">ACFODU_08200</name>
</gene>
<comment type="caution">
    <text evidence="3">The sequence shown here is derived from an EMBL/GenBank/DDBJ whole genome shotgun (WGS) entry which is preliminary data.</text>
</comment>
<keyword evidence="1" id="KW-0732">Signal</keyword>
<dbReference type="RefSeq" id="WP_336925047.1">
    <property type="nucleotide sequence ID" value="NZ_JBANRO010000003.1"/>
</dbReference>
<keyword evidence="4" id="KW-1185">Reference proteome</keyword>
<dbReference type="InterPro" id="IPR058334">
    <property type="entry name" value="DUF8021"/>
</dbReference>
<accession>A0ABV7E7L0</accession>
<dbReference type="Pfam" id="PF26061">
    <property type="entry name" value="DUF8021"/>
    <property type="match status" value="1"/>
</dbReference>
<feature type="chain" id="PRO_5045966139" description="DUF8021 domain-containing protein" evidence="1">
    <location>
        <begin position="26"/>
        <end position="292"/>
    </location>
</feature>
<name>A0ABV7E7L0_9SPHN</name>
<sequence length="292" mass="31520">MAFARIITASLALAGAVCVAAPAAAQGACDRAQLQSLADAYVAAQQAGEGFRVPMGEWVQYRENYRLSSMTHGGVLATAHNVDWHRALLDTQTCSIFVTLIIANPESPWVLGTKISTRGGLVNRYDVVTTTTGDWLFDAARTLEYARAEDWAEIPEGRRNTRAELIAAADAYLDLFNDPSVQVPWGEPCARLEGGLYTGRGLPTDSCNVGVPSGIELVERDYIVDEALGAVAVRLRFGGANGLPDAHIFRVEDGRLRYVHTITNCNGVDNCGFPPLSEMLARNPGMRPAIPE</sequence>
<feature type="domain" description="DUF8021" evidence="2">
    <location>
        <begin position="158"/>
        <end position="263"/>
    </location>
</feature>
<feature type="signal peptide" evidence="1">
    <location>
        <begin position="1"/>
        <end position="25"/>
    </location>
</feature>
<evidence type="ECO:0000256" key="1">
    <source>
        <dbReference type="SAM" id="SignalP"/>
    </source>
</evidence>